<dbReference type="SUPFAM" id="SSF50475">
    <property type="entry name" value="FMN-binding split barrel"/>
    <property type="match status" value="1"/>
</dbReference>
<reference evidence="3 4" key="1">
    <citation type="submission" date="2018-10" db="EMBL/GenBank/DDBJ databases">
        <title>Isolation, diversity and antibacterial activity of antinobacteria from the wheat rhizosphere soil.</title>
        <authorList>
            <person name="Sun T."/>
        </authorList>
    </citation>
    <scope>NUCLEOTIDE SEQUENCE [LARGE SCALE GENOMIC DNA]</scope>
    <source>
        <strain evidence="3 4">SJ-23</strain>
    </source>
</reference>
<dbReference type="AlphaFoldDB" id="A0A3M8AGB2"/>
<dbReference type="GO" id="GO:0005886">
    <property type="term" value="C:plasma membrane"/>
    <property type="evidence" value="ECO:0007669"/>
    <property type="project" value="TreeGrafter"/>
</dbReference>
<dbReference type="Gene3D" id="2.30.110.10">
    <property type="entry name" value="Electron Transport, Fmn-binding Protein, Chain A"/>
    <property type="match status" value="1"/>
</dbReference>
<evidence type="ECO:0000256" key="1">
    <source>
        <dbReference type="ARBA" id="ARBA00008710"/>
    </source>
</evidence>
<dbReference type="InterPro" id="IPR012349">
    <property type="entry name" value="Split_barrel_FMN-bd"/>
</dbReference>
<evidence type="ECO:0000313" key="4">
    <source>
        <dbReference type="Proteomes" id="UP000275048"/>
    </source>
</evidence>
<comment type="catalytic activity">
    <reaction evidence="2">
        <text>oxidized coenzyme F420-(gamma-L-Glu)(n) + a quinol + H(+) = reduced coenzyme F420-(gamma-L-Glu)(n) + a quinone</text>
        <dbReference type="Rhea" id="RHEA:39663"/>
        <dbReference type="Rhea" id="RHEA-COMP:12939"/>
        <dbReference type="Rhea" id="RHEA-COMP:14378"/>
        <dbReference type="ChEBI" id="CHEBI:15378"/>
        <dbReference type="ChEBI" id="CHEBI:24646"/>
        <dbReference type="ChEBI" id="CHEBI:132124"/>
        <dbReference type="ChEBI" id="CHEBI:133980"/>
        <dbReference type="ChEBI" id="CHEBI:139511"/>
    </reaction>
</comment>
<dbReference type="PANTHER" id="PTHR39428:SF1">
    <property type="entry name" value="F420H(2)-DEPENDENT QUINONE REDUCTASE RV1261C"/>
    <property type="match status" value="1"/>
</dbReference>
<dbReference type="GO" id="GO:0016491">
    <property type="term" value="F:oxidoreductase activity"/>
    <property type="evidence" value="ECO:0007669"/>
    <property type="project" value="InterPro"/>
</dbReference>
<keyword evidence="4" id="KW-1185">Reference proteome</keyword>
<dbReference type="GO" id="GO:0070967">
    <property type="term" value="F:coenzyme F420 binding"/>
    <property type="evidence" value="ECO:0007669"/>
    <property type="project" value="TreeGrafter"/>
</dbReference>
<dbReference type="InterPro" id="IPR004378">
    <property type="entry name" value="F420H2_quin_Rdtase"/>
</dbReference>
<dbReference type="Proteomes" id="UP000275048">
    <property type="component" value="Unassembled WGS sequence"/>
</dbReference>
<comment type="similarity">
    <text evidence="1">Belongs to the F420H(2)-dependent quinone reductase family.</text>
</comment>
<proteinExistence type="inferred from homology"/>
<dbReference type="Pfam" id="PF04075">
    <property type="entry name" value="F420H2_quin_red"/>
    <property type="match status" value="1"/>
</dbReference>
<dbReference type="EMBL" id="RHHB01000010">
    <property type="protein sequence ID" value="RNB50246.1"/>
    <property type="molecule type" value="Genomic_DNA"/>
</dbReference>
<dbReference type="PANTHER" id="PTHR39428">
    <property type="entry name" value="F420H(2)-DEPENDENT QUINONE REDUCTASE RV1261C"/>
    <property type="match status" value="1"/>
</dbReference>
<comment type="caution">
    <text evidence="3">The sequence shown here is derived from an EMBL/GenBank/DDBJ whole genome shotgun (WGS) entry which is preliminary data.</text>
</comment>
<sequence>MPVVQQLVRSLVSPLTRTRAFRWLAPRTLPAVESALGAITGGRVQLASLLVPSLVLHSTGARTGQPRDTALMYTPDGRGRAIVAGTSFARERHPGWTYNLMAHPDASITVRGRTMRVRAMRVPDDERDAAWARIEAQWPGYRAYERESGRVVRLFVLQPVAEPVGAGGSAGSVVAGGPAGH</sequence>
<dbReference type="OrthoDB" id="8225825at2"/>
<organism evidence="3 4">
    <name type="scientific">Agromyces tardus</name>
    <dbReference type="NCBI Taxonomy" id="2583849"/>
    <lineage>
        <taxon>Bacteria</taxon>
        <taxon>Bacillati</taxon>
        <taxon>Actinomycetota</taxon>
        <taxon>Actinomycetes</taxon>
        <taxon>Micrococcales</taxon>
        <taxon>Microbacteriaceae</taxon>
        <taxon>Agromyces</taxon>
    </lineage>
</organism>
<protein>
    <submittedName>
        <fullName evidence="3">Nitroreductase family deazaflavin-dependent oxidoreductase</fullName>
    </submittedName>
</protein>
<dbReference type="NCBIfam" id="TIGR00026">
    <property type="entry name" value="hi_GC_TIGR00026"/>
    <property type="match status" value="1"/>
</dbReference>
<name>A0A3M8AGB2_9MICO</name>
<accession>A0A3M8AGB2</accession>
<evidence type="ECO:0000313" key="3">
    <source>
        <dbReference type="EMBL" id="RNB50246.1"/>
    </source>
</evidence>
<dbReference type="RefSeq" id="WP_122936555.1">
    <property type="nucleotide sequence ID" value="NZ_JBHSNT010000043.1"/>
</dbReference>
<evidence type="ECO:0000256" key="2">
    <source>
        <dbReference type="ARBA" id="ARBA00049106"/>
    </source>
</evidence>
<gene>
    <name evidence="3" type="ORF">EDM22_08095</name>
</gene>